<dbReference type="PATRIC" id="fig|525328.13.peg.1053"/>
<dbReference type="InterPro" id="IPR003675">
    <property type="entry name" value="Rce1/LyrA-like_dom"/>
</dbReference>
<dbReference type="GO" id="GO:0006508">
    <property type="term" value="P:proteolysis"/>
    <property type="evidence" value="ECO:0007669"/>
    <property type="project" value="UniProtKB-KW"/>
</dbReference>
<dbReference type="AlphaFoldDB" id="C8PAX3"/>
<dbReference type="InterPro" id="IPR052710">
    <property type="entry name" value="CAAX_protease"/>
</dbReference>
<keyword evidence="2" id="KW-0812">Transmembrane</keyword>
<dbReference type="Proteomes" id="UP000004115">
    <property type="component" value="Unassembled WGS sequence"/>
</dbReference>
<reference evidence="4 5" key="1">
    <citation type="submission" date="2009-09" db="EMBL/GenBank/DDBJ databases">
        <authorList>
            <person name="Qin X."/>
            <person name="Bachman B."/>
            <person name="Battles P."/>
            <person name="Bell A."/>
            <person name="Bess C."/>
            <person name="Bickham C."/>
            <person name="Chaboub L."/>
            <person name="Chen D."/>
            <person name="Coyle M."/>
            <person name="Deiros D.R."/>
            <person name="Dinh H."/>
            <person name="Forbes L."/>
            <person name="Fowler G."/>
            <person name="Francisco L."/>
            <person name="Fu Q."/>
            <person name="Gubbala S."/>
            <person name="Hale W."/>
            <person name="Han Y."/>
            <person name="Hemphill L."/>
            <person name="Highlander S.K."/>
            <person name="Hirani K."/>
            <person name="Hogues M."/>
            <person name="Jackson L."/>
            <person name="Jakkamsetti A."/>
            <person name="Javaid M."/>
            <person name="Jiang H."/>
            <person name="Korchina V."/>
            <person name="Kovar C."/>
            <person name="Lara F."/>
            <person name="Lee S."/>
            <person name="Mata R."/>
            <person name="Mathew T."/>
            <person name="Moen C."/>
            <person name="Morales K."/>
            <person name="Munidasa M."/>
            <person name="Nazareth L."/>
            <person name="Ngo R."/>
            <person name="Nguyen L."/>
            <person name="Okwuonu G."/>
            <person name="Ongeri F."/>
            <person name="Patil S."/>
            <person name="Petrosino J."/>
            <person name="Pham C."/>
            <person name="Pham P."/>
            <person name="Pu L.-L."/>
            <person name="Puazo M."/>
            <person name="Raj R."/>
            <person name="Reid J."/>
            <person name="Rouhana J."/>
            <person name="Saada N."/>
            <person name="Shang Y."/>
            <person name="Simmons D."/>
            <person name="Thornton R."/>
            <person name="Warren J."/>
            <person name="Weissenberger G."/>
            <person name="Zhang J."/>
            <person name="Zhang L."/>
            <person name="Zhou C."/>
            <person name="Zhu D."/>
            <person name="Muzny D."/>
            <person name="Worley K."/>
            <person name="Gibbs R."/>
        </authorList>
    </citation>
    <scope>NUCLEOTIDE SEQUENCE [LARGE SCALE GENOMIC DNA]</scope>
    <source>
        <strain evidence="4 5">DSM 13335</strain>
    </source>
</reference>
<feature type="transmembrane region" description="Helical" evidence="2">
    <location>
        <begin position="83"/>
        <end position="105"/>
    </location>
</feature>
<comment type="caution">
    <text evidence="4">The sequence shown here is derived from an EMBL/GenBank/DDBJ whole genome shotgun (WGS) entry which is preliminary data.</text>
</comment>
<feature type="transmembrane region" description="Helical" evidence="2">
    <location>
        <begin position="12"/>
        <end position="32"/>
    </location>
</feature>
<feature type="transmembrane region" description="Helical" evidence="2">
    <location>
        <begin position="125"/>
        <end position="145"/>
    </location>
</feature>
<name>C8PAX3_9LACO</name>
<feature type="transmembrane region" description="Helical" evidence="2">
    <location>
        <begin position="157"/>
        <end position="175"/>
    </location>
</feature>
<feature type="domain" description="CAAX prenyl protease 2/Lysostaphin resistance protein A-like" evidence="3">
    <location>
        <begin position="128"/>
        <end position="215"/>
    </location>
</feature>
<keyword evidence="2" id="KW-0472">Membrane</keyword>
<evidence type="ECO:0000313" key="4">
    <source>
        <dbReference type="EMBL" id="EEW51922.1"/>
    </source>
</evidence>
<keyword evidence="5" id="KW-1185">Reference proteome</keyword>
<organism evidence="4 5">
    <name type="scientific">Lactobacillus iners DSM 13335</name>
    <dbReference type="NCBI Taxonomy" id="525328"/>
    <lineage>
        <taxon>Bacteria</taxon>
        <taxon>Bacillati</taxon>
        <taxon>Bacillota</taxon>
        <taxon>Bacilli</taxon>
        <taxon>Lactobacillales</taxon>
        <taxon>Lactobacillaceae</taxon>
        <taxon>Lactobacillus</taxon>
    </lineage>
</organism>
<dbReference type="GO" id="GO:0004175">
    <property type="term" value="F:endopeptidase activity"/>
    <property type="evidence" value="ECO:0007669"/>
    <property type="project" value="UniProtKB-ARBA"/>
</dbReference>
<keyword evidence="2" id="KW-1133">Transmembrane helix</keyword>
<feature type="transmembrane region" description="Helical" evidence="2">
    <location>
        <begin position="44"/>
        <end position="62"/>
    </location>
</feature>
<comment type="similarity">
    <text evidence="1">Belongs to the UPF0177 family.</text>
</comment>
<dbReference type="GO" id="GO:0080120">
    <property type="term" value="P:CAAX-box protein maturation"/>
    <property type="evidence" value="ECO:0007669"/>
    <property type="project" value="UniProtKB-ARBA"/>
</dbReference>
<dbReference type="Pfam" id="PF02517">
    <property type="entry name" value="Rce1-like"/>
    <property type="match status" value="1"/>
</dbReference>
<dbReference type="PANTHER" id="PTHR36435:SF1">
    <property type="entry name" value="CAAX AMINO TERMINAL PROTEASE FAMILY PROTEIN"/>
    <property type="match status" value="1"/>
</dbReference>
<evidence type="ECO:0000256" key="2">
    <source>
        <dbReference type="SAM" id="Phobius"/>
    </source>
</evidence>
<evidence type="ECO:0000313" key="5">
    <source>
        <dbReference type="Proteomes" id="UP000004115"/>
    </source>
</evidence>
<keyword evidence="4" id="KW-0645">Protease</keyword>
<proteinExistence type="inferred from homology"/>
<dbReference type="EMBL" id="ACLN01000004">
    <property type="protein sequence ID" value="EEW51922.1"/>
    <property type="molecule type" value="Genomic_DNA"/>
</dbReference>
<feature type="transmembrane region" description="Helical" evidence="2">
    <location>
        <begin position="181"/>
        <end position="198"/>
    </location>
</feature>
<evidence type="ECO:0000259" key="3">
    <source>
        <dbReference type="Pfam" id="PF02517"/>
    </source>
</evidence>
<sequence length="217" mass="25866">MFMKKIISNLIHALYIFFAFFIYTLLQLLYFFRIPKTWQPLYNILAVAISLVGVLLLAYLYYKGLKHQKLPFNNKPHWDIKRILFSLGMFILLIVCQVVMIKFFYANHISANQKELIHMQQRVGSLFKVLVILVAPFCEEIIFRGLFFNYFFTQDNIYSKIFGIIINGFLFAWLHDPTFSIFIYLYWVMGMILAFTYLQTKDLRYSILVHMLNNMLG</sequence>
<keyword evidence="4" id="KW-0378">Hydrolase</keyword>
<dbReference type="HOGENOM" id="CLU_079560_5_0_9"/>
<evidence type="ECO:0000256" key="1">
    <source>
        <dbReference type="ARBA" id="ARBA00009067"/>
    </source>
</evidence>
<protein>
    <submittedName>
        <fullName evidence="4">CAAX amino terminal protease family protein</fullName>
    </submittedName>
</protein>
<gene>
    <name evidence="4" type="ORF">HMPREF0520_0243</name>
</gene>
<accession>C8PAX3</accession>
<dbReference type="PANTHER" id="PTHR36435">
    <property type="entry name" value="SLR1288 PROTEIN"/>
    <property type="match status" value="1"/>
</dbReference>